<proteinExistence type="predicted"/>
<evidence type="ECO:0000259" key="1">
    <source>
        <dbReference type="Pfam" id="PF05685"/>
    </source>
</evidence>
<feature type="domain" description="Putative restriction endonuclease" evidence="1">
    <location>
        <begin position="29"/>
        <end position="201"/>
    </location>
</feature>
<sequence>MSAMTATQLLEESAQSTYSPVVLLESISWQTYESLLQDLSETPGIRLTYIKGDLEISMAPLSLLHSESNALLDRFISILAEELNLDIYCLDAITLRRQDLQRGLEPDKGYYIQHEALIRTIKDRHQYLDLTQLPPPDLVVEIDITSHSLNKLSSYLTLGVPEVWRYDGKNLYIYQLSGEQYLTCTRSPTFAQLPLVNIIPQLMAQSYEQGQLAVLREFRRWVKTSA</sequence>
<dbReference type="HOGENOM" id="CLU_098557_0_0_6"/>
<name>A0A090ACY8_9GAMM</name>
<dbReference type="CDD" id="cd06260">
    <property type="entry name" value="DUF820-like"/>
    <property type="match status" value="1"/>
</dbReference>
<dbReference type="KEGG" id="tig:THII_0352"/>
<evidence type="ECO:0000313" key="3">
    <source>
        <dbReference type="Proteomes" id="UP000031623"/>
    </source>
</evidence>
<dbReference type="Pfam" id="PF05685">
    <property type="entry name" value="Uma2"/>
    <property type="match status" value="1"/>
</dbReference>
<dbReference type="Gene3D" id="3.90.1570.10">
    <property type="entry name" value="tt1808, chain A"/>
    <property type="match status" value="1"/>
</dbReference>
<dbReference type="InterPro" id="IPR011335">
    <property type="entry name" value="Restrct_endonuc-II-like"/>
</dbReference>
<accession>A0A090ACY8</accession>
<gene>
    <name evidence="2" type="ORF">THII_0352</name>
</gene>
<reference evidence="2 3" key="1">
    <citation type="journal article" date="2014" name="ISME J.">
        <title>Ecophysiology of Thioploca ingrica as revealed by the complete genome sequence supplemented with proteomic evidence.</title>
        <authorList>
            <person name="Kojima H."/>
            <person name="Ogura Y."/>
            <person name="Yamamoto N."/>
            <person name="Togashi T."/>
            <person name="Mori H."/>
            <person name="Watanabe T."/>
            <person name="Nemoto F."/>
            <person name="Kurokawa K."/>
            <person name="Hayashi T."/>
            <person name="Fukui M."/>
        </authorList>
    </citation>
    <scope>NUCLEOTIDE SEQUENCE [LARGE SCALE GENOMIC DNA]</scope>
</reference>
<protein>
    <submittedName>
        <fullName evidence="2">Restriction endonuclease</fullName>
    </submittedName>
</protein>
<dbReference type="PANTHER" id="PTHR47152">
    <property type="entry name" value="SLR2084 PROTEIN-RELATED"/>
    <property type="match status" value="1"/>
</dbReference>
<keyword evidence="2" id="KW-0378">Hydrolase</keyword>
<keyword evidence="2" id="KW-0540">Nuclease</keyword>
<dbReference type="InterPro" id="IPR008538">
    <property type="entry name" value="Uma2"/>
</dbReference>
<dbReference type="EMBL" id="AP014633">
    <property type="protein sequence ID" value="BAP54649.1"/>
    <property type="molecule type" value="Genomic_DNA"/>
</dbReference>
<keyword evidence="3" id="KW-1185">Reference proteome</keyword>
<dbReference type="SUPFAM" id="SSF52980">
    <property type="entry name" value="Restriction endonuclease-like"/>
    <property type="match status" value="1"/>
</dbReference>
<evidence type="ECO:0000313" key="2">
    <source>
        <dbReference type="EMBL" id="BAP54649.1"/>
    </source>
</evidence>
<dbReference type="InterPro" id="IPR012296">
    <property type="entry name" value="Nuclease_put_TT1808"/>
</dbReference>
<dbReference type="PANTHER" id="PTHR47152:SF2">
    <property type="entry name" value="SLR2084 PROTEIN"/>
    <property type="match status" value="1"/>
</dbReference>
<organism evidence="2 3">
    <name type="scientific">Thioploca ingrica</name>
    <dbReference type="NCBI Taxonomy" id="40754"/>
    <lineage>
        <taxon>Bacteria</taxon>
        <taxon>Pseudomonadati</taxon>
        <taxon>Pseudomonadota</taxon>
        <taxon>Gammaproteobacteria</taxon>
        <taxon>Thiotrichales</taxon>
        <taxon>Thiotrichaceae</taxon>
        <taxon>Thioploca</taxon>
    </lineage>
</organism>
<keyword evidence="2" id="KW-0255">Endonuclease</keyword>
<dbReference type="AlphaFoldDB" id="A0A090ACY8"/>
<dbReference type="Proteomes" id="UP000031623">
    <property type="component" value="Chromosome"/>
</dbReference>
<dbReference type="GO" id="GO:0004519">
    <property type="term" value="F:endonuclease activity"/>
    <property type="evidence" value="ECO:0007669"/>
    <property type="project" value="UniProtKB-KW"/>
</dbReference>
<dbReference type="STRING" id="40754.THII_0352"/>